<dbReference type="EMBL" id="QKXC01000043">
    <property type="protein sequence ID" value="RBR25163.1"/>
    <property type="molecule type" value="Genomic_DNA"/>
</dbReference>
<evidence type="ECO:0000256" key="1">
    <source>
        <dbReference type="SAM" id="MobiDB-lite"/>
    </source>
</evidence>
<keyword evidence="3" id="KW-1185">Reference proteome</keyword>
<gene>
    <name evidence="2" type="ORF">FIESC28_02071</name>
</gene>
<dbReference type="RefSeq" id="XP_031019754.1">
    <property type="nucleotide sequence ID" value="XM_031156221.1"/>
</dbReference>
<reference evidence="2 3" key="1">
    <citation type="submission" date="2018-06" db="EMBL/GenBank/DDBJ databases">
        <title>Fusarium incarnatum-equiseti species complex species 28.</title>
        <authorList>
            <person name="Gardiner D.M."/>
        </authorList>
    </citation>
    <scope>NUCLEOTIDE SEQUENCE [LARGE SCALE GENOMIC DNA]</scope>
    <source>
        <strain evidence="2 3">FIESC_28</strain>
    </source>
</reference>
<dbReference type="AlphaFoldDB" id="A0A366S753"/>
<feature type="region of interest" description="Disordered" evidence="1">
    <location>
        <begin position="224"/>
        <end position="247"/>
    </location>
</feature>
<comment type="caution">
    <text evidence="2">The sequence shown here is derived from an EMBL/GenBank/DDBJ whole genome shotgun (WGS) entry which is preliminary data.</text>
</comment>
<dbReference type="GeneID" id="41991517"/>
<evidence type="ECO:0000313" key="2">
    <source>
        <dbReference type="EMBL" id="RBR25163.1"/>
    </source>
</evidence>
<name>A0A366S753_9HYPO</name>
<sequence length="247" mass="28338">MTEDEAAARTTTGAKLRAKGQVRDAANKALDGYDVDIIRSGALKQTRGYVPWQEHIMNLSGSTKTRAPCGFVMFYPKDKDSECLSFKERLEEFISYGFHRHLGAVKEPVMNGFKVHEMQYDNSESLEHRFAAMRDAGDIPTGLRRDAFLYVDDEALNSLSSARPFVWLWEPQETKEIEERLGPLKVDIKHVAPLLLMRLTQRDMSLTKRQLKLWSLEPELGNLHKDASKSKENGHHDRIWPPRRLAM</sequence>
<dbReference type="Proteomes" id="UP000253153">
    <property type="component" value="Unassembled WGS sequence"/>
</dbReference>
<evidence type="ECO:0000313" key="3">
    <source>
        <dbReference type="Proteomes" id="UP000253153"/>
    </source>
</evidence>
<accession>A0A366S753</accession>
<dbReference type="OrthoDB" id="4424523at2759"/>
<protein>
    <submittedName>
        <fullName evidence="2">Uncharacterized protein</fullName>
    </submittedName>
</protein>
<feature type="compositionally biased region" description="Basic and acidic residues" evidence="1">
    <location>
        <begin position="224"/>
        <end position="240"/>
    </location>
</feature>
<proteinExistence type="predicted"/>
<organism evidence="2 3">
    <name type="scientific">Fusarium coffeatum</name>
    <dbReference type="NCBI Taxonomy" id="231269"/>
    <lineage>
        <taxon>Eukaryota</taxon>
        <taxon>Fungi</taxon>
        <taxon>Dikarya</taxon>
        <taxon>Ascomycota</taxon>
        <taxon>Pezizomycotina</taxon>
        <taxon>Sordariomycetes</taxon>
        <taxon>Hypocreomycetidae</taxon>
        <taxon>Hypocreales</taxon>
        <taxon>Nectriaceae</taxon>
        <taxon>Fusarium</taxon>
        <taxon>Fusarium incarnatum-equiseti species complex</taxon>
    </lineage>
</organism>